<comment type="caution">
    <text evidence="2">The sequence shown here is derived from an EMBL/GenBank/DDBJ whole genome shotgun (WGS) entry which is preliminary data.</text>
</comment>
<feature type="region of interest" description="Disordered" evidence="1">
    <location>
        <begin position="1"/>
        <end position="98"/>
    </location>
</feature>
<evidence type="ECO:0000313" key="2">
    <source>
        <dbReference type="EMBL" id="KAF2570809.1"/>
    </source>
</evidence>
<dbReference type="AlphaFoldDB" id="A0A8S9ILV3"/>
<gene>
    <name evidence="2" type="ORF">F2Q70_00003844</name>
</gene>
<name>A0A8S9ILV3_BRACR</name>
<proteinExistence type="predicted"/>
<reference evidence="2" key="1">
    <citation type="submission" date="2019-12" db="EMBL/GenBank/DDBJ databases">
        <title>Genome sequencing and annotation of Brassica cretica.</title>
        <authorList>
            <person name="Studholme D.J."/>
            <person name="Sarris P.F."/>
        </authorList>
    </citation>
    <scope>NUCLEOTIDE SEQUENCE</scope>
    <source>
        <strain evidence="2">PFS-102/07</strain>
        <tissue evidence="2">Leaf</tissue>
    </source>
</reference>
<sequence>MQRELERLRECGESEEGRSLLIGNQELNSADGRGGSNERPARPSAQVDQSSSADGRAGSNARPARPCAELDQSSLADGRAGSKARPARPSAELDQSSLADGRAGTIALFSSCPQGSFPKIVSNSLLFCLDRRYRWNSTI</sequence>
<evidence type="ECO:0000256" key="1">
    <source>
        <dbReference type="SAM" id="MobiDB-lite"/>
    </source>
</evidence>
<dbReference type="EMBL" id="QGKY02001015">
    <property type="protein sequence ID" value="KAF2570809.1"/>
    <property type="molecule type" value="Genomic_DNA"/>
</dbReference>
<feature type="compositionally biased region" description="Basic and acidic residues" evidence="1">
    <location>
        <begin position="1"/>
        <end position="18"/>
    </location>
</feature>
<accession>A0A8S9ILV3</accession>
<protein>
    <submittedName>
        <fullName evidence="2">Uncharacterized protein</fullName>
    </submittedName>
</protein>
<organism evidence="2">
    <name type="scientific">Brassica cretica</name>
    <name type="common">Mustard</name>
    <dbReference type="NCBI Taxonomy" id="69181"/>
    <lineage>
        <taxon>Eukaryota</taxon>
        <taxon>Viridiplantae</taxon>
        <taxon>Streptophyta</taxon>
        <taxon>Embryophyta</taxon>
        <taxon>Tracheophyta</taxon>
        <taxon>Spermatophyta</taxon>
        <taxon>Magnoliopsida</taxon>
        <taxon>eudicotyledons</taxon>
        <taxon>Gunneridae</taxon>
        <taxon>Pentapetalae</taxon>
        <taxon>rosids</taxon>
        <taxon>malvids</taxon>
        <taxon>Brassicales</taxon>
        <taxon>Brassicaceae</taxon>
        <taxon>Brassiceae</taxon>
        <taxon>Brassica</taxon>
    </lineage>
</organism>